<dbReference type="OrthoDB" id="11836at2157"/>
<dbReference type="InterPro" id="IPR052721">
    <property type="entry name" value="ET_Amicyanin"/>
</dbReference>
<dbReference type="AlphaFoldDB" id="A0A7D5E7A4"/>
<dbReference type="SUPFAM" id="SSF49503">
    <property type="entry name" value="Cupredoxins"/>
    <property type="match status" value="1"/>
</dbReference>
<dbReference type="KEGG" id="mzi:HWN40_04580"/>
<dbReference type="GeneID" id="55820925"/>
<dbReference type="PANTHER" id="PTHR36507">
    <property type="entry name" value="BLL1555 PROTEIN"/>
    <property type="match status" value="1"/>
</dbReference>
<dbReference type="PANTHER" id="PTHR36507:SF1">
    <property type="entry name" value="BLL1555 PROTEIN"/>
    <property type="match status" value="1"/>
</dbReference>
<organism evidence="1 2">
    <name type="scientific">Methanolobus zinderi</name>
    <dbReference type="NCBI Taxonomy" id="536044"/>
    <lineage>
        <taxon>Archaea</taxon>
        <taxon>Methanobacteriati</taxon>
        <taxon>Methanobacteriota</taxon>
        <taxon>Stenosarchaea group</taxon>
        <taxon>Methanomicrobia</taxon>
        <taxon>Methanosarcinales</taxon>
        <taxon>Methanosarcinaceae</taxon>
        <taxon>Methanolobus</taxon>
    </lineage>
</organism>
<dbReference type="Proteomes" id="UP000509594">
    <property type="component" value="Chromosome"/>
</dbReference>
<dbReference type="InterPro" id="IPR008972">
    <property type="entry name" value="Cupredoxin"/>
</dbReference>
<reference evidence="1 2" key="1">
    <citation type="submission" date="2020-06" db="EMBL/GenBank/DDBJ databases">
        <title>Methanolobus halotolerans sp. nov., isolated from a saline lake Tus in Siberia.</title>
        <authorList>
            <person name="Shen Y."/>
            <person name="Chen S.-C."/>
            <person name="Lai M.-C."/>
            <person name="Huang H.-H."/>
            <person name="Chiu H.-H."/>
            <person name="Tang S.-L."/>
            <person name="Rogozin D.Y."/>
            <person name="Degermendzhy A.G."/>
        </authorList>
    </citation>
    <scope>NUCLEOTIDE SEQUENCE [LARGE SCALE GENOMIC DNA]</scope>
    <source>
        <strain evidence="1 2">DSM 21339</strain>
    </source>
</reference>
<evidence type="ECO:0000313" key="1">
    <source>
        <dbReference type="EMBL" id="QLC49579.1"/>
    </source>
</evidence>
<dbReference type="Gene3D" id="2.60.40.420">
    <property type="entry name" value="Cupredoxins - blue copper proteins"/>
    <property type="match status" value="1"/>
</dbReference>
<evidence type="ECO:0000313" key="2">
    <source>
        <dbReference type="Proteomes" id="UP000509594"/>
    </source>
</evidence>
<accession>A0A7D5E7A4</accession>
<dbReference type="PROSITE" id="PS51257">
    <property type="entry name" value="PROKAR_LIPOPROTEIN"/>
    <property type="match status" value="1"/>
</dbReference>
<protein>
    <recommendedName>
        <fullName evidence="3">Cupredoxin domain-containing protein</fullName>
    </recommendedName>
</protein>
<proteinExistence type="predicted"/>
<dbReference type="EMBL" id="CP058215">
    <property type="protein sequence ID" value="QLC49579.1"/>
    <property type="molecule type" value="Genomic_DNA"/>
</dbReference>
<evidence type="ECO:0008006" key="3">
    <source>
        <dbReference type="Google" id="ProtNLM"/>
    </source>
</evidence>
<sequence length="133" mass="15039">MKKSILTLLMVFVFLVLAGCVEDRPSDVAEMEEEFPRSEDSMVDENATEGDTVVVYLENYKFEPYMVTISEGDTVKWVKKDHPAQIIKSNVFQSPTLREGDTFSYTFTEAGNYDYQIVSHPWAPGGIVVVEAE</sequence>
<name>A0A7D5E7A4_9EURY</name>
<keyword evidence="2" id="KW-1185">Reference proteome</keyword>
<dbReference type="RefSeq" id="WP_176964635.1">
    <property type="nucleotide sequence ID" value="NZ_CP058215.1"/>
</dbReference>
<gene>
    <name evidence="1" type="ORF">HWN40_04580</name>
</gene>